<evidence type="ECO:0000313" key="2">
    <source>
        <dbReference type="Proteomes" id="UP000288429"/>
    </source>
</evidence>
<dbReference type="AlphaFoldDB" id="A0A428SBJ6"/>
<organism evidence="1 2">
    <name type="scientific">Fusarium ambrosium</name>
    <dbReference type="NCBI Taxonomy" id="131363"/>
    <lineage>
        <taxon>Eukaryota</taxon>
        <taxon>Fungi</taxon>
        <taxon>Dikarya</taxon>
        <taxon>Ascomycota</taxon>
        <taxon>Pezizomycotina</taxon>
        <taxon>Sordariomycetes</taxon>
        <taxon>Hypocreomycetidae</taxon>
        <taxon>Hypocreales</taxon>
        <taxon>Nectriaceae</taxon>
        <taxon>Fusarium</taxon>
        <taxon>Fusarium solani species complex</taxon>
    </lineage>
</organism>
<proteinExistence type="predicted"/>
<reference evidence="1 2" key="1">
    <citation type="submission" date="2017-06" db="EMBL/GenBank/DDBJ databases">
        <title>Cmopartive genomic analysis of Ambrosia Fusariam Clade fungi.</title>
        <authorList>
            <person name="Stajich J.E."/>
            <person name="Carrillo J."/>
            <person name="Kijimoto T."/>
            <person name="Eskalen A."/>
            <person name="O'Donnell K."/>
            <person name="Kasson M."/>
        </authorList>
    </citation>
    <scope>NUCLEOTIDE SEQUENCE [LARGE SCALE GENOMIC DNA]</scope>
    <source>
        <strain evidence="1 2">NRRL 20438</strain>
    </source>
</reference>
<dbReference type="EMBL" id="NIZV01000511">
    <property type="protein sequence ID" value="RSL87141.1"/>
    <property type="molecule type" value="Genomic_DNA"/>
</dbReference>
<gene>
    <name evidence="1" type="ORF">CDV31_016303</name>
</gene>
<dbReference type="Proteomes" id="UP000288429">
    <property type="component" value="Unassembled WGS sequence"/>
</dbReference>
<accession>A0A428SBJ6</accession>
<keyword evidence="2" id="KW-1185">Reference proteome</keyword>
<protein>
    <submittedName>
        <fullName evidence="1">Uncharacterized protein</fullName>
    </submittedName>
</protein>
<comment type="caution">
    <text evidence="1">The sequence shown here is derived from an EMBL/GenBank/DDBJ whole genome shotgun (WGS) entry which is preliminary data.</text>
</comment>
<sequence>MSTLIWKKKTKMKVKTSTTRNLVQQLCQSAFQTIWTIWQSGPVGGRHVVKLRRPSLTKDHGESERPQLAPGNSLLPVDTLFFNPQSTLTLFVRCLHLCIGARQQYNESYDESMTSCSLLVVVVHSHRELIHDESDSCLICERAT</sequence>
<evidence type="ECO:0000313" key="1">
    <source>
        <dbReference type="EMBL" id="RSL87141.1"/>
    </source>
</evidence>
<name>A0A428SBJ6_9HYPO</name>